<dbReference type="GO" id="GO:0005829">
    <property type="term" value="C:cytosol"/>
    <property type="evidence" value="ECO:0007669"/>
    <property type="project" value="TreeGrafter"/>
</dbReference>
<dbReference type="Proteomes" id="UP000265562">
    <property type="component" value="Chromosome"/>
</dbReference>
<dbReference type="PANTHER" id="PTHR34986">
    <property type="entry name" value="EVOLVED BETA-GALACTOSIDASE SUBUNIT BETA"/>
    <property type="match status" value="1"/>
</dbReference>
<dbReference type="SUPFAM" id="SSF51197">
    <property type="entry name" value="Clavaminate synthase-like"/>
    <property type="match status" value="1"/>
</dbReference>
<dbReference type="AlphaFoldDB" id="A0A385Q2F4"/>
<dbReference type="Gene3D" id="2.60.120.370">
    <property type="entry name" value="YhcH/YjgK/YiaL"/>
    <property type="match status" value="1"/>
</dbReference>
<keyword evidence="2" id="KW-1185">Reference proteome</keyword>
<dbReference type="OrthoDB" id="9792756at2"/>
<evidence type="ECO:0000313" key="2">
    <source>
        <dbReference type="Proteomes" id="UP000265562"/>
    </source>
</evidence>
<dbReference type="KEGG" id="lua:D4A81_10140"/>
<evidence type="ECO:0000313" key="1">
    <source>
        <dbReference type="EMBL" id="AYB00267.1"/>
    </source>
</evidence>
<reference evidence="1 2" key="1">
    <citation type="submission" date="2018-09" db="EMBL/GenBank/DDBJ databases">
        <title>Genome sequencing of Lachnoanaerobaculum umeaense DSM 23576.</title>
        <authorList>
            <person name="Kook J.-K."/>
            <person name="Park S.-N."/>
            <person name="Lim Y.K."/>
        </authorList>
    </citation>
    <scope>NUCLEOTIDE SEQUENCE [LARGE SCALE GENOMIC DNA]</scope>
    <source>
        <strain evidence="2">DSM 23576 \ CCUG 58757</strain>
    </source>
</reference>
<accession>A0A385Q2F4</accession>
<name>A0A385Q2F4_9FIRM</name>
<organism evidence="1 2">
    <name type="scientific">Lachnoanaerobaculum umeaense</name>
    <dbReference type="NCBI Taxonomy" id="617123"/>
    <lineage>
        <taxon>Bacteria</taxon>
        <taxon>Bacillati</taxon>
        <taxon>Bacillota</taxon>
        <taxon>Clostridia</taxon>
        <taxon>Lachnospirales</taxon>
        <taxon>Lachnospiraceae</taxon>
        <taxon>Lachnoanaerobaculum</taxon>
    </lineage>
</organism>
<sequence>MFFTNLKLAEKYDYLDEKFLAAYNWLKENDLKALPVGRYEIMGSDVVANVHEYTTLPIEEKKFEAHDKFFDIQCLVEGVEFFGICNREGLVVNEARSENDIILYERPDVYGHVILFPGDFIVVAPEDAHMPGCALNSPAEAKKVVVKVRV</sequence>
<dbReference type="InterPro" id="IPR037012">
    <property type="entry name" value="NanQ/TabA/YiaL_sf"/>
</dbReference>
<dbReference type="InterPro" id="IPR004375">
    <property type="entry name" value="NanQ/TabA/YiaL"/>
</dbReference>
<protein>
    <submittedName>
        <fullName evidence="1">DUF386 domain-containing protein</fullName>
    </submittedName>
</protein>
<dbReference type="Pfam" id="PF04074">
    <property type="entry name" value="DUF386"/>
    <property type="match status" value="1"/>
</dbReference>
<gene>
    <name evidence="1" type="ORF">D4A81_10140</name>
</gene>
<dbReference type="NCBIfam" id="TIGR00022">
    <property type="entry name" value="YhcH/YjgK/YiaL family protein"/>
    <property type="match status" value="1"/>
</dbReference>
<dbReference type="PANTHER" id="PTHR34986:SF1">
    <property type="entry name" value="PROTEIN YIAL"/>
    <property type="match status" value="1"/>
</dbReference>
<dbReference type="EMBL" id="CP032364">
    <property type="protein sequence ID" value="AYB00267.1"/>
    <property type="molecule type" value="Genomic_DNA"/>
</dbReference>
<dbReference type="RefSeq" id="WP_111524745.1">
    <property type="nucleotide sequence ID" value="NZ_CP032364.1"/>
</dbReference>
<proteinExistence type="predicted"/>